<gene>
    <name evidence="4" type="ORF">HNR36_000285</name>
</gene>
<feature type="transmembrane region" description="Helical" evidence="3">
    <location>
        <begin position="363"/>
        <end position="383"/>
    </location>
</feature>
<evidence type="ECO:0000256" key="3">
    <source>
        <dbReference type="SAM" id="Phobius"/>
    </source>
</evidence>
<organism evidence="4 5">
    <name type="scientific">Ureibacillus thermosphaericus</name>
    <dbReference type="NCBI Taxonomy" id="51173"/>
    <lineage>
        <taxon>Bacteria</taxon>
        <taxon>Bacillati</taxon>
        <taxon>Bacillota</taxon>
        <taxon>Bacilli</taxon>
        <taxon>Bacillales</taxon>
        <taxon>Caryophanaceae</taxon>
        <taxon>Ureibacillus</taxon>
    </lineage>
</organism>
<keyword evidence="2 3" id="KW-0472">Membrane</keyword>
<proteinExistence type="inferred from homology"/>
<dbReference type="EMBL" id="JACHGZ010000002">
    <property type="protein sequence ID" value="MBB5147903.1"/>
    <property type="molecule type" value="Genomic_DNA"/>
</dbReference>
<evidence type="ECO:0000313" key="4">
    <source>
        <dbReference type="EMBL" id="MBB5147903.1"/>
    </source>
</evidence>
<keyword evidence="5" id="KW-1185">Reference proteome</keyword>
<evidence type="ECO:0000313" key="5">
    <source>
        <dbReference type="Proteomes" id="UP000557217"/>
    </source>
</evidence>
<feature type="transmembrane region" description="Helical" evidence="3">
    <location>
        <begin position="395"/>
        <end position="421"/>
    </location>
</feature>
<dbReference type="AlphaFoldDB" id="A0A840PPD7"/>
<evidence type="ECO:0000256" key="2">
    <source>
        <dbReference type="ARBA" id="ARBA00023136"/>
    </source>
</evidence>
<comment type="similarity">
    <text evidence="1">Belongs to the GerABKA family.</text>
</comment>
<dbReference type="PANTHER" id="PTHR22550">
    <property type="entry name" value="SPORE GERMINATION PROTEIN"/>
    <property type="match status" value="1"/>
</dbReference>
<reference evidence="4 5" key="1">
    <citation type="submission" date="2020-08" db="EMBL/GenBank/DDBJ databases">
        <title>Genomic Encyclopedia of Type Strains, Phase IV (KMG-IV): sequencing the most valuable type-strain genomes for metagenomic binning, comparative biology and taxonomic classification.</title>
        <authorList>
            <person name="Goeker M."/>
        </authorList>
    </citation>
    <scope>NUCLEOTIDE SEQUENCE [LARGE SCALE GENOMIC DNA]</scope>
    <source>
        <strain evidence="4 5">DSM 10633</strain>
    </source>
</reference>
<dbReference type="InterPro" id="IPR050768">
    <property type="entry name" value="UPF0353/GerABKA_families"/>
</dbReference>
<keyword evidence="3" id="KW-1133">Transmembrane helix</keyword>
<feature type="transmembrane region" description="Helical" evidence="3">
    <location>
        <begin position="270"/>
        <end position="292"/>
    </location>
</feature>
<feature type="transmembrane region" description="Helical" evidence="3">
    <location>
        <begin position="312"/>
        <end position="331"/>
    </location>
</feature>
<dbReference type="Proteomes" id="UP000557217">
    <property type="component" value="Unassembled WGS sequence"/>
</dbReference>
<dbReference type="PIRSF" id="PIRSF005690">
    <property type="entry name" value="GerBA"/>
    <property type="match status" value="1"/>
</dbReference>
<sequence length="447" mass="50626">MSSKVNLSWIASQFEDKNDLIQKKLELDHKQITVLFIKSLIDQELYQKYIINPFFELPTQEQFNLYLFALPQFQEVPSKEKALYFVMEGNVLIEIQDNLYSLDFKLSKNSDVNSTSVETTIHGSELALSDNLMTNINVIRSSYHQPSLMIEYFEKGEVNKPKMALIYDDKKVKRKALESIREKLEKIDMQVITEAPQFNTLLNDQRYSLFPKMLLTERPDRIVYNLAGGKVILLVDGSPQSMIAPVVFFDFMTTMEDNYHTLAISYYLKLLRYIGIFVCILLPGIYIGAVSFSPEVFRTELMLTIAGSRMGVPFTSFVEVLFMLFFMELLLEASIRLPKAISATAATVGGLILGTAVTEAALASNIMVIIVSAVAISTFVIPVNEMAFAIRIVRLILIVIASIFGLAGLTLGFLCFIMYLVNLTSFGEPYLRFYNYRKGNQDSEGQA</sequence>
<dbReference type="RefSeq" id="WP_016837355.1">
    <property type="nucleotide sequence ID" value="NZ_JAAXPW010000002.1"/>
</dbReference>
<name>A0A840PPD7_URETH</name>
<dbReference type="InterPro" id="IPR004995">
    <property type="entry name" value="Spore_Ger"/>
</dbReference>
<dbReference type="Pfam" id="PF03323">
    <property type="entry name" value="GerA"/>
    <property type="match status" value="1"/>
</dbReference>
<comment type="caution">
    <text evidence="4">The sequence shown here is derived from an EMBL/GenBank/DDBJ whole genome shotgun (WGS) entry which is preliminary data.</text>
</comment>
<accession>A0A840PPD7</accession>
<keyword evidence="3" id="KW-0812">Transmembrane</keyword>
<protein>
    <submittedName>
        <fullName evidence="4">Spore germination protein</fullName>
    </submittedName>
</protein>
<dbReference type="PANTHER" id="PTHR22550:SF5">
    <property type="entry name" value="LEUCINE ZIPPER PROTEIN 4"/>
    <property type="match status" value="1"/>
</dbReference>
<feature type="transmembrane region" description="Helical" evidence="3">
    <location>
        <begin position="340"/>
        <end position="357"/>
    </location>
</feature>
<evidence type="ECO:0000256" key="1">
    <source>
        <dbReference type="ARBA" id="ARBA00005278"/>
    </source>
</evidence>
<dbReference type="GO" id="GO:0009847">
    <property type="term" value="P:spore germination"/>
    <property type="evidence" value="ECO:0007669"/>
    <property type="project" value="InterPro"/>
</dbReference>
<dbReference type="GO" id="GO:0016020">
    <property type="term" value="C:membrane"/>
    <property type="evidence" value="ECO:0007669"/>
    <property type="project" value="InterPro"/>
</dbReference>